<evidence type="ECO:0000313" key="1">
    <source>
        <dbReference type="EMBL" id="KAF8873023.1"/>
    </source>
</evidence>
<dbReference type="PANTHER" id="PTHR42057">
    <property type="entry name" value="F-BOX DOMAIN PROTEIN (AFU_ORTHOLOGUE AFUA_4G00200)"/>
    <property type="match status" value="1"/>
</dbReference>
<comment type="caution">
    <text evidence="1">The sequence shown here is derived from an EMBL/GenBank/DDBJ whole genome shotgun (WGS) entry which is preliminary data.</text>
</comment>
<accession>A0A9P5N8U6</accession>
<dbReference type="PANTHER" id="PTHR42057:SF2">
    <property type="entry name" value="F-BOX DOMAIN PROTEIN (AFU_ORTHOLOGUE AFUA_4G00200)-RELATED"/>
    <property type="match status" value="1"/>
</dbReference>
<dbReference type="EMBL" id="JADNYJ010000249">
    <property type="protein sequence ID" value="KAF8873023.1"/>
    <property type="molecule type" value="Genomic_DNA"/>
</dbReference>
<sequence>MLGPQLPLELKAAIINEIVHDKNSLLLCRLASRALNVLATPHAFQILNISRTRGSCSAFKALSHETEVFRHVKEINFRALQTKDMVFESDTVEETAFFFSSVSKFSNLRTLRLYFPPVFEEEHKDEFDDIIPPISPNRTLQIAIFNALATLNPKTNFTLHTLEIHSLLALPNEGIRSPRFSPLLHSLHTLLISVVTNNRDEFEMQYDDDYIHFWKTDTYSLLTRTAETLTSLTLSSDINTSAFAAPNSEWHALTLPKLQSLTLRKLVFTSAAYFAQQWPEAASDGLEEFIVRHWKTLVHLELSSCCVEIGEQDAHPRVWADIWNHFRKHLIMLRCFEFHPLPKVRNRQLGGEGDEEDDGCFPGYVWFFIETGYIHSFDGPPSDEDEDVKAFEALQVAIKSRNKT</sequence>
<protein>
    <recommendedName>
        <fullName evidence="3">F-box domain-containing protein</fullName>
    </recommendedName>
</protein>
<evidence type="ECO:0008006" key="3">
    <source>
        <dbReference type="Google" id="ProtNLM"/>
    </source>
</evidence>
<gene>
    <name evidence="1" type="ORF">CPB84DRAFT_1854202</name>
</gene>
<organism evidence="1 2">
    <name type="scientific">Gymnopilus junonius</name>
    <name type="common">Spectacular rustgill mushroom</name>
    <name type="synonym">Gymnopilus spectabilis subsp. junonius</name>
    <dbReference type="NCBI Taxonomy" id="109634"/>
    <lineage>
        <taxon>Eukaryota</taxon>
        <taxon>Fungi</taxon>
        <taxon>Dikarya</taxon>
        <taxon>Basidiomycota</taxon>
        <taxon>Agaricomycotina</taxon>
        <taxon>Agaricomycetes</taxon>
        <taxon>Agaricomycetidae</taxon>
        <taxon>Agaricales</taxon>
        <taxon>Agaricineae</taxon>
        <taxon>Hymenogastraceae</taxon>
        <taxon>Gymnopilus</taxon>
    </lineage>
</organism>
<proteinExistence type="predicted"/>
<name>A0A9P5N8U6_GYMJU</name>
<dbReference type="AlphaFoldDB" id="A0A9P5N8U6"/>
<dbReference type="Proteomes" id="UP000724874">
    <property type="component" value="Unassembled WGS sequence"/>
</dbReference>
<keyword evidence="2" id="KW-1185">Reference proteome</keyword>
<reference evidence="1" key="1">
    <citation type="submission" date="2020-11" db="EMBL/GenBank/DDBJ databases">
        <authorList>
            <consortium name="DOE Joint Genome Institute"/>
            <person name="Ahrendt S."/>
            <person name="Riley R."/>
            <person name="Andreopoulos W."/>
            <person name="LaButti K."/>
            <person name="Pangilinan J."/>
            <person name="Ruiz-duenas F.J."/>
            <person name="Barrasa J.M."/>
            <person name="Sanchez-Garcia M."/>
            <person name="Camarero S."/>
            <person name="Miyauchi S."/>
            <person name="Serrano A."/>
            <person name="Linde D."/>
            <person name="Babiker R."/>
            <person name="Drula E."/>
            <person name="Ayuso-Fernandez I."/>
            <person name="Pacheco R."/>
            <person name="Padilla G."/>
            <person name="Ferreira P."/>
            <person name="Barriuso J."/>
            <person name="Kellner H."/>
            <person name="Castanera R."/>
            <person name="Alfaro M."/>
            <person name="Ramirez L."/>
            <person name="Pisabarro A.G."/>
            <person name="Kuo A."/>
            <person name="Tritt A."/>
            <person name="Lipzen A."/>
            <person name="He G."/>
            <person name="Yan M."/>
            <person name="Ng V."/>
            <person name="Cullen D."/>
            <person name="Martin F."/>
            <person name="Rosso M.-N."/>
            <person name="Henrissat B."/>
            <person name="Hibbett D."/>
            <person name="Martinez A.T."/>
            <person name="Grigoriev I.V."/>
        </authorList>
    </citation>
    <scope>NUCLEOTIDE SEQUENCE</scope>
    <source>
        <strain evidence="1">AH 44721</strain>
    </source>
</reference>
<dbReference type="OrthoDB" id="3030848at2759"/>
<evidence type="ECO:0000313" key="2">
    <source>
        <dbReference type="Proteomes" id="UP000724874"/>
    </source>
</evidence>
<dbReference type="SUPFAM" id="SSF52047">
    <property type="entry name" value="RNI-like"/>
    <property type="match status" value="1"/>
</dbReference>